<evidence type="ECO:0000256" key="1">
    <source>
        <dbReference type="SAM" id="Coils"/>
    </source>
</evidence>
<accession>A0A392TPW3</accession>
<name>A0A392TPW3_9FABA</name>
<sequence length="58" mass="6962">MHMYEGTLATSFDEEDMLDHQTEKLQGELAELKEKKRKLKEDIRDDITKLLEKRRTLL</sequence>
<organism evidence="2 3">
    <name type="scientific">Trifolium medium</name>
    <dbReference type="NCBI Taxonomy" id="97028"/>
    <lineage>
        <taxon>Eukaryota</taxon>
        <taxon>Viridiplantae</taxon>
        <taxon>Streptophyta</taxon>
        <taxon>Embryophyta</taxon>
        <taxon>Tracheophyta</taxon>
        <taxon>Spermatophyta</taxon>
        <taxon>Magnoliopsida</taxon>
        <taxon>eudicotyledons</taxon>
        <taxon>Gunneridae</taxon>
        <taxon>Pentapetalae</taxon>
        <taxon>rosids</taxon>
        <taxon>fabids</taxon>
        <taxon>Fabales</taxon>
        <taxon>Fabaceae</taxon>
        <taxon>Papilionoideae</taxon>
        <taxon>50 kb inversion clade</taxon>
        <taxon>NPAAA clade</taxon>
        <taxon>Hologalegina</taxon>
        <taxon>IRL clade</taxon>
        <taxon>Trifolieae</taxon>
        <taxon>Trifolium</taxon>
    </lineage>
</organism>
<protein>
    <submittedName>
        <fullName evidence="2">Uncharacterized protein</fullName>
    </submittedName>
</protein>
<comment type="caution">
    <text evidence="2">The sequence shown here is derived from an EMBL/GenBank/DDBJ whole genome shotgun (WGS) entry which is preliminary data.</text>
</comment>
<keyword evidence="3" id="KW-1185">Reference proteome</keyword>
<dbReference type="EMBL" id="LXQA010633277">
    <property type="protein sequence ID" value="MCI63229.1"/>
    <property type="molecule type" value="Genomic_DNA"/>
</dbReference>
<dbReference type="Proteomes" id="UP000265520">
    <property type="component" value="Unassembled WGS sequence"/>
</dbReference>
<reference evidence="2 3" key="1">
    <citation type="journal article" date="2018" name="Front. Plant Sci.">
        <title>Red Clover (Trifolium pratense) and Zigzag Clover (T. medium) - A Picture of Genomic Similarities and Differences.</title>
        <authorList>
            <person name="Dluhosova J."/>
            <person name="Istvanek J."/>
            <person name="Nedelnik J."/>
            <person name="Repkova J."/>
        </authorList>
    </citation>
    <scope>NUCLEOTIDE SEQUENCE [LARGE SCALE GENOMIC DNA]</scope>
    <source>
        <strain evidence="3">cv. 10/8</strain>
        <tissue evidence="2">Leaf</tissue>
    </source>
</reference>
<evidence type="ECO:0000313" key="3">
    <source>
        <dbReference type="Proteomes" id="UP000265520"/>
    </source>
</evidence>
<keyword evidence="1" id="KW-0175">Coiled coil</keyword>
<proteinExistence type="predicted"/>
<dbReference type="AlphaFoldDB" id="A0A392TPW3"/>
<feature type="non-terminal residue" evidence="2">
    <location>
        <position position="58"/>
    </location>
</feature>
<evidence type="ECO:0000313" key="2">
    <source>
        <dbReference type="EMBL" id="MCI63229.1"/>
    </source>
</evidence>
<feature type="coiled-coil region" evidence="1">
    <location>
        <begin position="15"/>
        <end position="53"/>
    </location>
</feature>